<evidence type="ECO:0000313" key="1">
    <source>
        <dbReference type="EMBL" id="CAK9027085.1"/>
    </source>
</evidence>
<feature type="non-terminal residue" evidence="1">
    <location>
        <position position="268"/>
    </location>
</feature>
<protein>
    <submittedName>
        <fullName evidence="1">Uncharacterized protein</fullName>
    </submittedName>
</protein>
<organism evidence="1 2">
    <name type="scientific">Durusdinium trenchii</name>
    <dbReference type="NCBI Taxonomy" id="1381693"/>
    <lineage>
        <taxon>Eukaryota</taxon>
        <taxon>Sar</taxon>
        <taxon>Alveolata</taxon>
        <taxon>Dinophyceae</taxon>
        <taxon>Suessiales</taxon>
        <taxon>Symbiodiniaceae</taxon>
        <taxon>Durusdinium</taxon>
    </lineage>
</organism>
<proteinExistence type="predicted"/>
<reference evidence="1 2" key="1">
    <citation type="submission" date="2024-02" db="EMBL/GenBank/DDBJ databases">
        <authorList>
            <person name="Chen Y."/>
            <person name="Shah S."/>
            <person name="Dougan E. K."/>
            <person name="Thang M."/>
            <person name="Chan C."/>
        </authorList>
    </citation>
    <scope>NUCLEOTIDE SEQUENCE [LARGE SCALE GENOMIC DNA]</scope>
</reference>
<dbReference type="EMBL" id="CAXAMM010011803">
    <property type="protein sequence ID" value="CAK9027085.1"/>
    <property type="molecule type" value="Genomic_DNA"/>
</dbReference>
<dbReference type="Proteomes" id="UP001642464">
    <property type="component" value="Unassembled WGS sequence"/>
</dbReference>
<evidence type="ECO:0000313" key="2">
    <source>
        <dbReference type="Proteomes" id="UP001642464"/>
    </source>
</evidence>
<gene>
    <name evidence="1" type="ORF">SCF082_LOCUS17766</name>
</gene>
<keyword evidence="2" id="KW-1185">Reference proteome</keyword>
<sequence length="268" mass="30996">MNRAYGPDGFRCRGIFGGSTKEEGTDVEVSGYHRHQYAAWLRGGKGTEDLKDEALFVSSKCGFTMDYLKYHEELYFRGHVATRAVAHAYEAVYREDMSVVPGWFRQFHEHALFYKIALQELEVLGLHSKIETENEISDEALSLYKALCYGILFPPVNRSQALKETLWVYPKCNCFVYDRACSVVSSASKEDELSQIKYYIIDKFQKRRIKGCNTGICEQTFAWLKNYASALNEMRTNRHHFMTMYLAKKHNESTDKGEAVYISRFAKK</sequence>
<comment type="caution">
    <text evidence="1">The sequence shown here is derived from an EMBL/GenBank/DDBJ whole genome shotgun (WGS) entry which is preliminary data.</text>
</comment>
<name>A0ABP0KJU3_9DINO</name>
<accession>A0ABP0KJU3</accession>